<dbReference type="Proteomes" id="UP000011618">
    <property type="component" value="Unassembled WGS sequence"/>
</dbReference>
<accession>L9YJT7</accession>
<evidence type="ECO:0000313" key="3">
    <source>
        <dbReference type="Proteomes" id="UP000011618"/>
    </source>
</evidence>
<gene>
    <name evidence="2" type="ORF">C487_14699</name>
</gene>
<sequence>MTDSKRSVMTMRSPSNSWHAPRTGSRTPYRAQCLFDGLIVRLDCEGVGFSLRDSFGAAVVEVDNTSCRSAS</sequence>
<proteinExistence type="predicted"/>
<name>L9YJT7_9EURY</name>
<comment type="caution">
    <text evidence="2">The sequence shown here is derived from an EMBL/GenBank/DDBJ whole genome shotgun (WGS) entry which is preliminary data.</text>
</comment>
<evidence type="ECO:0000313" key="2">
    <source>
        <dbReference type="EMBL" id="ELY74420.1"/>
    </source>
</evidence>
<organism evidence="2 3">
    <name type="scientific">Natrinema pallidum DSM 3751</name>
    <dbReference type="NCBI Taxonomy" id="1227495"/>
    <lineage>
        <taxon>Archaea</taxon>
        <taxon>Methanobacteriati</taxon>
        <taxon>Methanobacteriota</taxon>
        <taxon>Stenosarchaea group</taxon>
        <taxon>Halobacteria</taxon>
        <taxon>Halobacteriales</taxon>
        <taxon>Natrialbaceae</taxon>
        <taxon>Natrinema</taxon>
    </lineage>
</organism>
<dbReference type="PATRIC" id="fig|1227495.3.peg.2938"/>
<protein>
    <submittedName>
        <fullName evidence="2">Uncharacterized protein</fullName>
    </submittedName>
</protein>
<dbReference type="AlphaFoldDB" id="L9YJT7"/>
<feature type="region of interest" description="Disordered" evidence="1">
    <location>
        <begin position="1"/>
        <end position="25"/>
    </location>
</feature>
<reference evidence="2 3" key="1">
    <citation type="journal article" date="2014" name="PLoS Genet.">
        <title>Phylogenetically driven sequencing of extremely halophilic archaea reveals strategies for static and dynamic osmo-response.</title>
        <authorList>
            <person name="Becker E.A."/>
            <person name="Seitzer P.M."/>
            <person name="Tritt A."/>
            <person name="Larsen D."/>
            <person name="Krusor M."/>
            <person name="Yao A.I."/>
            <person name="Wu D."/>
            <person name="Madern D."/>
            <person name="Eisen J.A."/>
            <person name="Darling A.E."/>
            <person name="Facciotti M.T."/>
        </authorList>
    </citation>
    <scope>NUCLEOTIDE SEQUENCE [LARGE SCALE GENOMIC DNA]</scope>
    <source>
        <strain evidence="2 3">DSM 3751</strain>
    </source>
</reference>
<evidence type="ECO:0000256" key="1">
    <source>
        <dbReference type="SAM" id="MobiDB-lite"/>
    </source>
</evidence>
<dbReference type="EMBL" id="AOII01000088">
    <property type="protein sequence ID" value="ELY74420.1"/>
    <property type="molecule type" value="Genomic_DNA"/>
</dbReference>